<dbReference type="InterPro" id="IPR034139">
    <property type="entry name" value="TOPRIM_OLD"/>
</dbReference>
<keyword evidence="5" id="KW-1185">Reference proteome</keyword>
<feature type="coiled-coil region" evidence="1">
    <location>
        <begin position="425"/>
        <end position="452"/>
    </location>
</feature>
<dbReference type="OrthoDB" id="9792800at2"/>
<dbReference type="InterPro" id="IPR051396">
    <property type="entry name" value="Bact_Antivir_Def_Nuclease"/>
</dbReference>
<accession>A0A7L4ZIH2</accession>
<dbReference type="AlphaFoldDB" id="A0A7L4ZIH2"/>
<dbReference type="Proteomes" id="UP000464657">
    <property type="component" value="Chromosome"/>
</dbReference>
<evidence type="ECO:0000259" key="3">
    <source>
        <dbReference type="Pfam" id="PF20469"/>
    </source>
</evidence>
<feature type="domain" description="Endonuclease GajA/Old nuclease/RecF-like AAA" evidence="2">
    <location>
        <begin position="1"/>
        <end position="407"/>
    </location>
</feature>
<sequence>MRIRRIKIKNFRLLKNFTIDLEDQLSLIIGKNNTGKTSLLSIIEKFLTEKSTFSINDFNLDEQEKLKALETKNSIVIPDDFEFCIQLLFEIEYNDSDNLRNVSSLILNLESDNIVVLGFEYFLNQLQFTYLKTDFETFKKENKTKNIIDFLRLSSSSKYFKTEIKTYEYIDDDNLGKQELITDKKLISKIINIQSIKAKREVNNSDSNRPNKTLSRLSSDYYESLENTLEEEITIKELNKKLEDTDKELDKVYPKVFKEVIEKIGLFGGKNKGESLIKVVSSLQGKNILKENTSVVYEFAKTLLPEDYNGLGYLNLFSIIFDLEIRFREIRKERELKEDQIPADINILFIEEPEAHTHPQMQHVFIKNINKILEKEQNGLNIKGKRDSKKTKFNLQSIITTHSSHIVAESDFDNVKYFYKNQKENKVSSRNLKDLKETYENKTNQYQFLKQYLTLNRAELFFADKAILIEGDTERILLSAMMDKIDTENDFEIPLLSQNISTVEVGAYAHIFEKFIDFIGIKSLLITDIDTYKLVNTPEKNKKGENKTVEKSCSPDDIAVKGIKNSSLKHFIKKDFRELIKSSQNILIKENNLCVAFQHKENGFHARSFEDAFIHINETFIKTNKDNFNGLKNKGHFDLEGDKKKDAYELASNCIKKKTHFALDVIYHSDEHYSNWEIPSYIKEGLLWLQK</sequence>
<evidence type="ECO:0000256" key="1">
    <source>
        <dbReference type="SAM" id="Coils"/>
    </source>
</evidence>
<feature type="domain" description="OLD protein-like TOPRIM" evidence="3">
    <location>
        <begin position="461"/>
        <end position="530"/>
    </location>
</feature>
<name>A0A7L4ZIH2_9FLAO</name>
<dbReference type="PANTHER" id="PTHR43581:SF4">
    <property type="entry name" value="ATP_GTP PHOSPHATASE"/>
    <property type="match status" value="1"/>
</dbReference>
<dbReference type="KEGG" id="kan:IMCC3317_17580"/>
<dbReference type="RefSeq" id="WP_160129104.1">
    <property type="nucleotide sequence ID" value="NZ_CP019288.1"/>
</dbReference>
<organism evidence="4 5">
    <name type="scientific">Kordia antarctica</name>
    <dbReference type="NCBI Taxonomy" id="1218801"/>
    <lineage>
        <taxon>Bacteria</taxon>
        <taxon>Pseudomonadati</taxon>
        <taxon>Bacteroidota</taxon>
        <taxon>Flavobacteriia</taxon>
        <taxon>Flavobacteriales</taxon>
        <taxon>Flavobacteriaceae</taxon>
        <taxon>Kordia</taxon>
    </lineage>
</organism>
<dbReference type="InterPro" id="IPR027417">
    <property type="entry name" value="P-loop_NTPase"/>
</dbReference>
<dbReference type="Gene3D" id="3.40.50.300">
    <property type="entry name" value="P-loop containing nucleotide triphosphate hydrolases"/>
    <property type="match status" value="1"/>
</dbReference>
<dbReference type="InterPro" id="IPR041685">
    <property type="entry name" value="AAA_GajA/Old/RecF-like"/>
</dbReference>
<keyword evidence="1" id="KW-0175">Coiled coil</keyword>
<dbReference type="SUPFAM" id="SSF52540">
    <property type="entry name" value="P-loop containing nucleoside triphosphate hydrolases"/>
    <property type="match status" value="2"/>
</dbReference>
<proteinExistence type="predicted"/>
<dbReference type="CDD" id="cd01026">
    <property type="entry name" value="TOPRIM_OLD"/>
    <property type="match status" value="1"/>
</dbReference>
<evidence type="ECO:0000313" key="5">
    <source>
        <dbReference type="Proteomes" id="UP000464657"/>
    </source>
</evidence>
<evidence type="ECO:0000313" key="4">
    <source>
        <dbReference type="EMBL" id="QHI36395.1"/>
    </source>
</evidence>
<reference evidence="4 5" key="1">
    <citation type="journal article" date="2013" name="Int. J. Syst. Evol. Microbiol.">
        <title>Kordia antarctica sp. nov., isolated from Antarctic seawater.</title>
        <authorList>
            <person name="Baek K."/>
            <person name="Choi A."/>
            <person name="Kang I."/>
            <person name="Lee K."/>
            <person name="Cho J.C."/>
        </authorList>
    </citation>
    <scope>NUCLEOTIDE SEQUENCE [LARGE SCALE GENOMIC DNA]</scope>
    <source>
        <strain evidence="4 5">IMCC3317</strain>
    </source>
</reference>
<evidence type="ECO:0000259" key="2">
    <source>
        <dbReference type="Pfam" id="PF13175"/>
    </source>
</evidence>
<protein>
    <submittedName>
        <fullName evidence="4">DNA replication and repair protein RecF</fullName>
    </submittedName>
</protein>
<dbReference type="EMBL" id="CP019288">
    <property type="protein sequence ID" value="QHI36395.1"/>
    <property type="molecule type" value="Genomic_DNA"/>
</dbReference>
<dbReference type="Pfam" id="PF13175">
    <property type="entry name" value="AAA_15"/>
    <property type="match status" value="1"/>
</dbReference>
<dbReference type="Pfam" id="PF20469">
    <property type="entry name" value="OLD-like_TOPRIM"/>
    <property type="match status" value="1"/>
</dbReference>
<gene>
    <name evidence="4" type="primary">recF_2</name>
    <name evidence="4" type="ORF">IMCC3317_17580</name>
</gene>
<dbReference type="PANTHER" id="PTHR43581">
    <property type="entry name" value="ATP/GTP PHOSPHATASE"/>
    <property type="match status" value="1"/>
</dbReference>